<dbReference type="InterPro" id="IPR012373">
    <property type="entry name" value="Ferrdict_sens_TM"/>
</dbReference>
<dbReference type="Proteomes" id="UP000027442">
    <property type="component" value="Unassembled WGS sequence"/>
</dbReference>
<dbReference type="HOGENOM" id="CLU_050192_2_2_10"/>
<evidence type="ECO:0000259" key="2">
    <source>
        <dbReference type="Pfam" id="PF04773"/>
    </source>
</evidence>
<evidence type="ECO:0000313" key="5">
    <source>
        <dbReference type="Proteomes" id="UP000027442"/>
    </source>
</evidence>
<keyword evidence="1" id="KW-0812">Transmembrane</keyword>
<sequence length="334" mass="37988">MKTENEHIDNLTRHFVQGDITAEGLCELNNFVHQSEENRQYVRNLRELLFDRAATKAHEEFDVEQALHRFITHVHKGAAGEKQTRRKPIRLLIKIAVAFLLILLPVAGYFLGMQKVNQQFAMIETSAPGGSQLTIVLPDGSKVKLNSGSTIRYSQGFGISDRKIYLRGEGFFTVKHNEQLPLSIVTKDVILHDLGTAFKVSNYKEDQHVMVSLYEGELSVDNLISQQKGLSMKPGERIVVNKTTGHLSRESLKETMEEGASMNTLYFDNLTLEDIAPVLSRNFGVQIDVAQEVRNRRFYLIFNKRTSNIEQILQTMTQTGHVKCSMANGRYRLY</sequence>
<keyword evidence="5" id="KW-1185">Reference proteome</keyword>
<dbReference type="PATRIC" id="fig|1122985.7.peg.637"/>
<feature type="transmembrane region" description="Helical" evidence="1">
    <location>
        <begin position="91"/>
        <end position="112"/>
    </location>
</feature>
<dbReference type="eggNOG" id="COG3712">
    <property type="taxonomic scope" value="Bacteria"/>
</dbReference>
<feature type="domain" description="Protein FecR C-terminal" evidence="3">
    <location>
        <begin position="265"/>
        <end position="329"/>
    </location>
</feature>
<dbReference type="Pfam" id="PF04773">
    <property type="entry name" value="FecR"/>
    <property type="match status" value="1"/>
</dbReference>
<dbReference type="Gene3D" id="2.60.120.1440">
    <property type="match status" value="1"/>
</dbReference>
<organism evidence="4 5">
    <name type="scientific">Hoylesella loescheii DSM 19665 = JCM 12249 = ATCC 15930</name>
    <dbReference type="NCBI Taxonomy" id="1122985"/>
    <lineage>
        <taxon>Bacteria</taxon>
        <taxon>Pseudomonadati</taxon>
        <taxon>Bacteroidota</taxon>
        <taxon>Bacteroidia</taxon>
        <taxon>Bacteroidales</taxon>
        <taxon>Prevotellaceae</taxon>
        <taxon>Hoylesella</taxon>
    </lineage>
</organism>
<dbReference type="AlphaFoldDB" id="A0A069QTS0"/>
<dbReference type="PANTHER" id="PTHR30273">
    <property type="entry name" value="PERIPLASMIC SIGNAL SENSOR AND SIGMA FACTOR ACTIVATOR FECR-RELATED"/>
    <property type="match status" value="1"/>
</dbReference>
<keyword evidence="1" id="KW-1133">Transmembrane helix</keyword>
<dbReference type="Pfam" id="PF16344">
    <property type="entry name" value="FecR_C"/>
    <property type="match status" value="1"/>
</dbReference>
<dbReference type="InterPro" id="IPR032508">
    <property type="entry name" value="FecR_C"/>
</dbReference>
<evidence type="ECO:0000313" key="4">
    <source>
        <dbReference type="EMBL" id="KDR53251.1"/>
    </source>
</evidence>
<protein>
    <submittedName>
        <fullName evidence="4">Sigma factor regulatory protein, FecR/PupR family</fullName>
    </submittedName>
</protein>
<dbReference type="GO" id="GO:0016989">
    <property type="term" value="F:sigma factor antagonist activity"/>
    <property type="evidence" value="ECO:0007669"/>
    <property type="project" value="TreeGrafter"/>
</dbReference>
<comment type="caution">
    <text evidence="4">The sequence shown here is derived from an EMBL/GenBank/DDBJ whole genome shotgun (WGS) entry which is preliminary data.</text>
</comment>
<reference evidence="4 5" key="1">
    <citation type="submission" date="2013-08" db="EMBL/GenBank/DDBJ databases">
        <authorList>
            <person name="Weinstock G."/>
            <person name="Sodergren E."/>
            <person name="Wylie T."/>
            <person name="Fulton L."/>
            <person name="Fulton R."/>
            <person name="Fronick C."/>
            <person name="O'Laughlin M."/>
            <person name="Godfrey J."/>
            <person name="Miner T."/>
            <person name="Herter B."/>
            <person name="Appelbaum E."/>
            <person name="Cordes M."/>
            <person name="Lek S."/>
            <person name="Wollam A."/>
            <person name="Pepin K.H."/>
            <person name="Palsikar V.B."/>
            <person name="Mitreva M."/>
            <person name="Wilson R.K."/>
        </authorList>
    </citation>
    <scope>NUCLEOTIDE SEQUENCE [LARGE SCALE GENOMIC DNA]</scope>
    <source>
        <strain evidence="4 5">ATCC 15930</strain>
    </source>
</reference>
<dbReference type="Gene3D" id="3.55.50.30">
    <property type="match status" value="1"/>
</dbReference>
<dbReference type="RefSeq" id="WP_018967894.1">
    <property type="nucleotide sequence ID" value="NZ_KB899218.1"/>
</dbReference>
<dbReference type="InterPro" id="IPR006860">
    <property type="entry name" value="FecR"/>
</dbReference>
<dbReference type="EMBL" id="JNGW01000022">
    <property type="protein sequence ID" value="KDR53251.1"/>
    <property type="molecule type" value="Genomic_DNA"/>
</dbReference>
<gene>
    <name evidence="4" type="ORF">HMPREF1991_00615</name>
</gene>
<dbReference type="PIRSF" id="PIRSF018266">
    <property type="entry name" value="FecR"/>
    <property type="match status" value="1"/>
</dbReference>
<feature type="domain" description="FecR protein" evidence="2">
    <location>
        <begin position="129"/>
        <end position="217"/>
    </location>
</feature>
<evidence type="ECO:0000256" key="1">
    <source>
        <dbReference type="SAM" id="Phobius"/>
    </source>
</evidence>
<evidence type="ECO:0000259" key="3">
    <source>
        <dbReference type="Pfam" id="PF16344"/>
    </source>
</evidence>
<accession>A0A069QTS0</accession>
<keyword evidence="1" id="KW-0472">Membrane</keyword>
<dbReference type="PANTHER" id="PTHR30273:SF2">
    <property type="entry name" value="PROTEIN FECR"/>
    <property type="match status" value="1"/>
</dbReference>
<name>A0A069QTS0_HOYLO</name>
<proteinExistence type="predicted"/>